<keyword evidence="7" id="KW-1185">Reference proteome</keyword>
<protein>
    <submittedName>
        <fullName evidence="6">Uncharacterized protein</fullName>
    </submittedName>
</protein>
<dbReference type="InterPro" id="IPR002523">
    <property type="entry name" value="MgTranspt_CorA/ZnTranspt_ZntB"/>
</dbReference>
<organism evidence="6 7">
    <name type="scientific">Rhypophila decipiens</name>
    <dbReference type="NCBI Taxonomy" id="261697"/>
    <lineage>
        <taxon>Eukaryota</taxon>
        <taxon>Fungi</taxon>
        <taxon>Dikarya</taxon>
        <taxon>Ascomycota</taxon>
        <taxon>Pezizomycotina</taxon>
        <taxon>Sordariomycetes</taxon>
        <taxon>Sordariomycetidae</taxon>
        <taxon>Sordariales</taxon>
        <taxon>Naviculisporaceae</taxon>
        <taxon>Rhypophila</taxon>
    </lineage>
</organism>
<name>A0AAN7BA24_9PEZI</name>
<comment type="subcellular location">
    <subcellularLocation>
        <location evidence="1">Membrane</location>
        <topology evidence="1">Multi-pass membrane protein</topology>
    </subcellularLocation>
</comment>
<dbReference type="GO" id="GO:0016020">
    <property type="term" value="C:membrane"/>
    <property type="evidence" value="ECO:0007669"/>
    <property type="project" value="UniProtKB-SubCell"/>
</dbReference>
<dbReference type="InterPro" id="IPR045863">
    <property type="entry name" value="CorA_TM1_TM2"/>
</dbReference>
<evidence type="ECO:0000256" key="2">
    <source>
        <dbReference type="ARBA" id="ARBA00022692"/>
    </source>
</evidence>
<evidence type="ECO:0000256" key="5">
    <source>
        <dbReference type="SAM" id="Phobius"/>
    </source>
</evidence>
<evidence type="ECO:0000256" key="1">
    <source>
        <dbReference type="ARBA" id="ARBA00004141"/>
    </source>
</evidence>
<sequence length="513" mass="57033">MEKYGYDKVMEAMCSSDPRLQKSVLHLLPPPPGTWVPWARARTRVLALQLGLNGLFAEPVEYTSAPTLAADLEKTSASAGEPSRCVYLLEGLSPEFVSLLGTHFHLHPSLFMDHERLVPHGGRLKSDSSEAGGVPYLPSTILGRDHISLKYHEPLVLGTRPTGFRNLCDTSGRHIAVTRLMDQFSDVVVSRRKCTFWSKDTESGGWTCLIICDPPIRRIIDDYSGRSGTDVVTSPYGSGYPDFMALSNQIQAWRGPPRSCLLDDVLFYLQNHCGPLGDITSAKTLRVFVNKIVASHFLKLAEFLQANIDKVQWHLSRRQDLASFDVSMSEGLWSDVQSWQRRIAEYQDDIGGIMLQMGIPPDGLPDSDQARDWTDSHADFQHLLCRYREIGRRTQALSDAISSLGGLAGNRAAARSAELLVEQAEQAARENRSVKTLTALGMVFLPMSLASSLLSMSDYYLPGNSLFWVYFAISCPMVGFVLLLYFAVEIRPTAAQGWWSSLVKRTPAEMIEA</sequence>
<keyword evidence="3 5" id="KW-1133">Transmembrane helix</keyword>
<keyword evidence="2 5" id="KW-0812">Transmembrane</keyword>
<dbReference type="Gene3D" id="1.20.58.340">
    <property type="entry name" value="Magnesium transport protein CorA, transmembrane region"/>
    <property type="match status" value="1"/>
</dbReference>
<evidence type="ECO:0000313" key="6">
    <source>
        <dbReference type="EMBL" id="KAK4213550.1"/>
    </source>
</evidence>
<evidence type="ECO:0000256" key="3">
    <source>
        <dbReference type="ARBA" id="ARBA00022989"/>
    </source>
</evidence>
<feature type="transmembrane region" description="Helical" evidence="5">
    <location>
        <begin position="467"/>
        <end position="488"/>
    </location>
</feature>
<dbReference type="Pfam" id="PF01544">
    <property type="entry name" value="CorA"/>
    <property type="match status" value="1"/>
</dbReference>
<reference evidence="6" key="1">
    <citation type="journal article" date="2023" name="Mol. Phylogenet. Evol.">
        <title>Genome-scale phylogeny and comparative genomics of the fungal order Sordariales.</title>
        <authorList>
            <person name="Hensen N."/>
            <person name="Bonometti L."/>
            <person name="Westerberg I."/>
            <person name="Brannstrom I.O."/>
            <person name="Guillou S."/>
            <person name="Cros-Aarteil S."/>
            <person name="Calhoun S."/>
            <person name="Haridas S."/>
            <person name="Kuo A."/>
            <person name="Mondo S."/>
            <person name="Pangilinan J."/>
            <person name="Riley R."/>
            <person name="LaButti K."/>
            <person name="Andreopoulos B."/>
            <person name="Lipzen A."/>
            <person name="Chen C."/>
            <person name="Yan M."/>
            <person name="Daum C."/>
            <person name="Ng V."/>
            <person name="Clum A."/>
            <person name="Steindorff A."/>
            <person name="Ohm R.A."/>
            <person name="Martin F."/>
            <person name="Silar P."/>
            <person name="Natvig D.O."/>
            <person name="Lalanne C."/>
            <person name="Gautier V."/>
            <person name="Ament-Velasquez S.L."/>
            <person name="Kruys A."/>
            <person name="Hutchinson M.I."/>
            <person name="Powell A.J."/>
            <person name="Barry K."/>
            <person name="Miller A.N."/>
            <person name="Grigoriev I.V."/>
            <person name="Debuchy R."/>
            <person name="Gladieux P."/>
            <person name="Hiltunen Thoren M."/>
            <person name="Johannesson H."/>
        </authorList>
    </citation>
    <scope>NUCLEOTIDE SEQUENCE</scope>
    <source>
        <strain evidence="6">PSN293</strain>
    </source>
</reference>
<dbReference type="SUPFAM" id="SSF144083">
    <property type="entry name" value="Magnesium transport protein CorA, transmembrane region"/>
    <property type="match status" value="1"/>
</dbReference>
<reference evidence="6" key="2">
    <citation type="submission" date="2023-05" db="EMBL/GenBank/DDBJ databases">
        <authorList>
            <consortium name="Lawrence Berkeley National Laboratory"/>
            <person name="Steindorff A."/>
            <person name="Hensen N."/>
            <person name="Bonometti L."/>
            <person name="Westerberg I."/>
            <person name="Brannstrom I.O."/>
            <person name="Guillou S."/>
            <person name="Cros-Aarteil S."/>
            <person name="Calhoun S."/>
            <person name="Haridas S."/>
            <person name="Kuo A."/>
            <person name="Mondo S."/>
            <person name="Pangilinan J."/>
            <person name="Riley R."/>
            <person name="Labutti K."/>
            <person name="Andreopoulos B."/>
            <person name="Lipzen A."/>
            <person name="Chen C."/>
            <person name="Yanf M."/>
            <person name="Daum C."/>
            <person name="Ng V."/>
            <person name="Clum A."/>
            <person name="Ohm R."/>
            <person name="Martin F."/>
            <person name="Silar P."/>
            <person name="Natvig D."/>
            <person name="Lalanne C."/>
            <person name="Gautier V."/>
            <person name="Ament-Velasquez S.L."/>
            <person name="Kruys A."/>
            <person name="Hutchinson M.I."/>
            <person name="Powell A.J."/>
            <person name="Barry K."/>
            <person name="Miller A.N."/>
            <person name="Grigoriev I.V."/>
            <person name="Debuchy R."/>
            <person name="Gladieux P."/>
            <person name="Thoren M.H."/>
            <person name="Johannesson H."/>
        </authorList>
    </citation>
    <scope>NUCLEOTIDE SEQUENCE</scope>
    <source>
        <strain evidence="6">PSN293</strain>
    </source>
</reference>
<proteinExistence type="predicted"/>
<feature type="transmembrane region" description="Helical" evidence="5">
    <location>
        <begin position="439"/>
        <end position="461"/>
    </location>
</feature>
<evidence type="ECO:0000256" key="4">
    <source>
        <dbReference type="ARBA" id="ARBA00023136"/>
    </source>
</evidence>
<dbReference type="EMBL" id="MU858107">
    <property type="protein sequence ID" value="KAK4213550.1"/>
    <property type="molecule type" value="Genomic_DNA"/>
</dbReference>
<evidence type="ECO:0000313" key="7">
    <source>
        <dbReference type="Proteomes" id="UP001301769"/>
    </source>
</evidence>
<accession>A0AAN7BA24</accession>
<dbReference type="AlphaFoldDB" id="A0AAN7BA24"/>
<keyword evidence="4 5" id="KW-0472">Membrane</keyword>
<comment type="caution">
    <text evidence="6">The sequence shown here is derived from an EMBL/GenBank/DDBJ whole genome shotgun (WGS) entry which is preliminary data.</text>
</comment>
<gene>
    <name evidence="6" type="ORF">QBC37DRAFT_285682</name>
</gene>
<dbReference type="Proteomes" id="UP001301769">
    <property type="component" value="Unassembled WGS sequence"/>
</dbReference>
<dbReference type="GO" id="GO:0046873">
    <property type="term" value="F:metal ion transmembrane transporter activity"/>
    <property type="evidence" value="ECO:0007669"/>
    <property type="project" value="InterPro"/>
</dbReference>